<accession>A0ABD5LMV3</accession>
<dbReference type="SUPFAM" id="SSF55298">
    <property type="entry name" value="YjgF-like"/>
    <property type="match status" value="1"/>
</dbReference>
<proteinExistence type="predicted"/>
<evidence type="ECO:0000313" key="1">
    <source>
        <dbReference type="EMBL" id="MES4992493.1"/>
    </source>
</evidence>
<reference evidence="1 2" key="1">
    <citation type="submission" date="2024-06" db="EMBL/GenBank/DDBJ databases">
        <title>Genome sequencing of Agrobacterium spp. from tobacco in Serbia.</title>
        <authorList>
            <person name="Ilicic R.J."/>
            <person name="Studholme D.J."/>
            <person name="Jelusic A."/>
            <person name="Barac G."/>
            <person name="Bagi F."/>
            <person name="Popovic Milovanovic T."/>
        </authorList>
    </citation>
    <scope>NUCLEOTIDE SEQUENCE [LARGE SCALE GENOMIC DNA]</scope>
    <source>
        <strain evidence="1 2">DA1</strain>
    </source>
</reference>
<dbReference type="EMBL" id="JBETME010000008">
    <property type="protein sequence ID" value="MES4992493.1"/>
    <property type="molecule type" value="Genomic_DNA"/>
</dbReference>
<sequence>MAKKPLFFHMLPEMEKHYCMSMAVRAGDYLFIGGLTSTDDEGNEIHADDPAAQMKRIYEILADILQKFGGTPRDVVSEAIYYNVSADEFNETLFPHRQAFYGEDGPSVAGMEVVGFTSRAIRVETTAVAYLPQSN</sequence>
<dbReference type="InterPro" id="IPR006175">
    <property type="entry name" value="YjgF/YER057c/UK114"/>
</dbReference>
<dbReference type="AlphaFoldDB" id="A0ABD5LMV3"/>
<gene>
    <name evidence="1" type="ORF">ABVB70_19365</name>
</gene>
<keyword evidence="1" id="KW-0378">Hydrolase</keyword>
<organism evidence="1 2">
    <name type="scientific">Agrobacterium radiobacter</name>
    <dbReference type="NCBI Taxonomy" id="362"/>
    <lineage>
        <taxon>Bacteria</taxon>
        <taxon>Pseudomonadati</taxon>
        <taxon>Pseudomonadota</taxon>
        <taxon>Alphaproteobacteria</taxon>
        <taxon>Hyphomicrobiales</taxon>
        <taxon>Rhizobiaceae</taxon>
        <taxon>Rhizobium/Agrobacterium group</taxon>
        <taxon>Agrobacterium</taxon>
        <taxon>Agrobacterium tumefaciens complex</taxon>
    </lineage>
</organism>
<protein>
    <submittedName>
        <fullName evidence="1">Rid family hydrolase</fullName>
    </submittedName>
</protein>
<dbReference type="Gene3D" id="3.30.1330.40">
    <property type="entry name" value="RutC-like"/>
    <property type="match status" value="1"/>
</dbReference>
<dbReference type="RefSeq" id="WP_353574448.1">
    <property type="nucleotide sequence ID" value="NZ_JBETME010000008.1"/>
</dbReference>
<dbReference type="Proteomes" id="UP001438189">
    <property type="component" value="Unassembled WGS sequence"/>
</dbReference>
<name>A0ABD5LMV3_AGRRD</name>
<comment type="caution">
    <text evidence="1">The sequence shown here is derived from an EMBL/GenBank/DDBJ whole genome shotgun (WGS) entry which is preliminary data.</text>
</comment>
<dbReference type="InterPro" id="IPR035959">
    <property type="entry name" value="RutC-like_sf"/>
</dbReference>
<dbReference type="Pfam" id="PF01042">
    <property type="entry name" value="Ribonuc_L-PSP"/>
    <property type="match status" value="1"/>
</dbReference>
<dbReference type="GO" id="GO:0016787">
    <property type="term" value="F:hydrolase activity"/>
    <property type="evidence" value="ECO:0007669"/>
    <property type="project" value="UniProtKB-KW"/>
</dbReference>
<evidence type="ECO:0000313" key="2">
    <source>
        <dbReference type="Proteomes" id="UP001438189"/>
    </source>
</evidence>